<keyword evidence="1" id="KW-0677">Repeat</keyword>
<sequence length="1008" mass="113380">MEKLLRKVQNWKPARGSRGSRQAGALPLSDLQRTEPSTVNPHCDILPNASNVTMHHSHFHVAERINNTYNFQTDTQANEALQLLGTPKGCAWDPSRACLDGTRVDHIEAIMSWATTLEVEPTTPGARILLIPGPAGSGKSALAHTISRELNQRKLLVCSVFFDHPGQQPTAEDFTRALILGLCAMDDSVKKAIAELVVENRTLASASAVRQIQDIILPILPMLPPNRNFVVGIDALDEQANTTTLQLLRDHVPLLPSTFRFVLTTRPDRRVMQYLESRPHIVFFTHRLVGDKNDIEIFITVRLSQTDYSNDISPELLDAFIAKSEGLFLWAATVLNHIDNAYDHAAELADVVAGASIYWTEAEAAAGKLERLYEHILSKLEWKDPRFVKKYNIVVGALVTLQEPLSRRGLAELYSPDGITEDEIHGICMFIRPLLQNYSKDEADQPIHLLHLSVKEYLVQRAKQPFRIDCEVHHTRLARLCLRAIKRELTPENVPILGYSDGDWAWDVAEKIRPIPVLLRTSLPASLRYSIQYFDTHWCALREEADEELAALLRDVLVENPRPLLEVVASTRSMIDIISLQRQVLAHGPPSLTTARWMAKIYVSLARCLTLERRDIDALCLFREAVQLYAPHKDGNPDFAVELEFVTSLTGLGRCLYDIDCLVDATPCVEEALVICRALSLTYANETRQALTHSLETKSCLLDKMKQYGEAYKIDIEVLDLYRQLVVGQPDRFQHMLGSALRNLAWSHDACKKHGEAVVVMLEEVELCRKMVQLDPDTSAGLSTSLGRLAGYLRNAERLPEAVQYGQEAEEIWCQLASNDHEKYSTFWAESLHSVASHLYQCDRVAEAIPFSNKAIGILRQLAENDASAFEPSLAQALYNHALYIGKAGRPTEALEYGREAVKIRCRIVEDPKKYSAALAQSLDNLNDALDDCGRVDQTIRFSDDAIEICRQLVEEDPSTFEVMLADALHNHAIYLKIQKALKYRREADDIRSRLLGTIPDFICIHAQ</sequence>
<protein>
    <recommendedName>
        <fullName evidence="3">NACHT domain-containing protein</fullName>
    </recommendedName>
</protein>
<proteinExistence type="predicted"/>
<evidence type="ECO:0000259" key="3">
    <source>
        <dbReference type="PROSITE" id="PS50837"/>
    </source>
</evidence>
<dbReference type="InterPro" id="IPR027417">
    <property type="entry name" value="P-loop_NTPase"/>
</dbReference>
<dbReference type="InterPro" id="IPR007111">
    <property type="entry name" value="NACHT_NTPase"/>
</dbReference>
<feature type="region of interest" description="Disordered" evidence="2">
    <location>
        <begin position="1"/>
        <end position="38"/>
    </location>
</feature>
<dbReference type="Gene3D" id="3.40.50.300">
    <property type="entry name" value="P-loop containing nucleotide triphosphate hydrolases"/>
    <property type="match status" value="1"/>
</dbReference>
<dbReference type="OrthoDB" id="3038309at2759"/>
<dbReference type="AlphaFoldDB" id="A0A5C3KM64"/>
<evidence type="ECO:0000313" key="4">
    <source>
        <dbReference type="EMBL" id="TFK21117.1"/>
    </source>
</evidence>
<dbReference type="SUPFAM" id="SSF48452">
    <property type="entry name" value="TPR-like"/>
    <property type="match status" value="2"/>
</dbReference>
<feature type="domain" description="NACHT" evidence="3">
    <location>
        <begin position="127"/>
        <end position="268"/>
    </location>
</feature>
<dbReference type="PROSITE" id="PS50837">
    <property type="entry name" value="NACHT"/>
    <property type="match status" value="1"/>
</dbReference>
<dbReference type="InterPro" id="IPR056884">
    <property type="entry name" value="NPHP3-like_N"/>
</dbReference>
<evidence type="ECO:0000256" key="1">
    <source>
        <dbReference type="ARBA" id="ARBA00022737"/>
    </source>
</evidence>
<dbReference type="Pfam" id="PF24883">
    <property type="entry name" value="NPHP3_N"/>
    <property type="match status" value="1"/>
</dbReference>
<dbReference type="EMBL" id="ML210278">
    <property type="protein sequence ID" value="TFK21117.1"/>
    <property type="molecule type" value="Genomic_DNA"/>
</dbReference>
<dbReference type="Proteomes" id="UP000307440">
    <property type="component" value="Unassembled WGS sequence"/>
</dbReference>
<reference evidence="4 5" key="1">
    <citation type="journal article" date="2019" name="Nat. Ecol. Evol.">
        <title>Megaphylogeny resolves global patterns of mushroom evolution.</title>
        <authorList>
            <person name="Varga T."/>
            <person name="Krizsan K."/>
            <person name="Foldi C."/>
            <person name="Dima B."/>
            <person name="Sanchez-Garcia M."/>
            <person name="Sanchez-Ramirez S."/>
            <person name="Szollosi G.J."/>
            <person name="Szarkandi J.G."/>
            <person name="Papp V."/>
            <person name="Albert L."/>
            <person name="Andreopoulos W."/>
            <person name="Angelini C."/>
            <person name="Antonin V."/>
            <person name="Barry K.W."/>
            <person name="Bougher N.L."/>
            <person name="Buchanan P."/>
            <person name="Buyck B."/>
            <person name="Bense V."/>
            <person name="Catcheside P."/>
            <person name="Chovatia M."/>
            <person name="Cooper J."/>
            <person name="Damon W."/>
            <person name="Desjardin D."/>
            <person name="Finy P."/>
            <person name="Geml J."/>
            <person name="Haridas S."/>
            <person name="Hughes K."/>
            <person name="Justo A."/>
            <person name="Karasinski D."/>
            <person name="Kautmanova I."/>
            <person name="Kiss B."/>
            <person name="Kocsube S."/>
            <person name="Kotiranta H."/>
            <person name="LaButti K.M."/>
            <person name="Lechner B.E."/>
            <person name="Liimatainen K."/>
            <person name="Lipzen A."/>
            <person name="Lukacs Z."/>
            <person name="Mihaltcheva S."/>
            <person name="Morgado L.N."/>
            <person name="Niskanen T."/>
            <person name="Noordeloos M.E."/>
            <person name="Ohm R.A."/>
            <person name="Ortiz-Santana B."/>
            <person name="Ovrebo C."/>
            <person name="Racz N."/>
            <person name="Riley R."/>
            <person name="Savchenko A."/>
            <person name="Shiryaev A."/>
            <person name="Soop K."/>
            <person name="Spirin V."/>
            <person name="Szebenyi C."/>
            <person name="Tomsovsky M."/>
            <person name="Tulloss R.E."/>
            <person name="Uehling J."/>
            <person name="Grigoriev I.V."/>
            <person name="Vagvolgyi C."/>
            <person name="Papp T."/>
            <person name="Martin F.M."/>
            <person name="Miettinen O."/>
            <person name="Hibbett D.S."/>
            <person name="Nagy L.G."/>
        </authorList>
    </citation>
    <scope>NUCLEOTIDE SEQUENCE [LARGE SCALE GENOMIC DNA]</scope>
    <source>
        <strain evidence="4 5">CBS 121175</strain>
    </source>
</reference>
<dbReference type="InterPro" id="IPR011990">
    <property type="entry name" value="TPR-like_helical_dom_sf"/>
</dbReference>
<evidence type="ECO:0000256" key="2">
    <source>
        <dbReference type="SAM" id="MobiDB-lite"/>
    </source>
</evidence>
<organism evidence="4 5">
    <name type="scientific">Coprinopsis marcescibilis</name>
    <name type="common">Agaric fungus</name>
    <name type="synonym">Psathyrella marcescibilis</name>
    <dbReference type="NCBI Taxonomy" id="230819"/>
    <lineage>
        <taxon>Eukaryota</taxon>
        <taxon>Fungi</taxon>
        <taxon>Dikarya</taxon>
        <taxon>Basidiomycota</taxon>
        <taxon>Agaricomycotina</taxon>
        <taxon>Agaricomycetes</taxon>
        <taxon>Agaricomycetidae</taxon>
        <taxon>Agaricales</taxon>
        <taxon>Agaricineae</taxon>
        <taxon>Psathyrellaceae</taxon>
        <taxon>Coprinopsis</taxon>
    </lineage>
</organism>
<gene>
    <name evidence="4" type="ORF">FA15DRAFT_97106</name>
</gene>
<keyword evidence="5" id="KW-1185">Reference proteome</keyword>
<dbReference type="PANTHER" id="PTHR10039:SF14">
    <property type="entry name" value="NACHT DOMAIN-CONTAINING PROTEIN"/>
    <property type="match status" value="1"/>
</dbReference>
<name>A0A5C3KM64_COPMA</name>
<dbReference type="Pfam" id="PF13374">
    <property type="entry name" value="TPR_10"/>
    <property type="match status" value="1"/>
</dbReference>
<dbReference type="PANTHER" id="PTHR10039">
    <property type="entry name" value="AMELOGENIN"/>
    <property type="match status" value="1"/>
</dbReference>
<evidence type="ECO:0000313" key="5">
    <source>
        <dbReference type="Proteomes" id="UP000307440"/>
    </source>
</evidence>
<dbReference type="SUPFAM" id="SSF52540">
    <property type="entry name" value="P-loop containing nucleoside triphosphate hydrolases"/>
    <property type="match status" value="1"/>
</dbReference>
<dbReference type="Gene3D" id="1.25.40.10">
    <property type="entry name" value="Tetratricopeptide repeat domain"/>
    <property type="match status" value="3"/>
</dbReference>
<accession>A0A5C3KM64</accession>